<dbReference type="EMBL" id="BOOO01000001">
    <property type="protein sequence ID" value="GII26630.1"/>
    <property type="molecule type" value="Genomic_DNA"/>
</dbReference>
<organism evidence="1 2">
    <name type="scientific">Planotetraspora mira</name>
    <dbReference type="NCBI Taxonomy" id="58121"/>
    <lineage>
        <taxon>Bacteria</taxon>
        <taxon>Bacillati</taxon>
        <taxon>Actinomycetota</taxon>
        <taxon>Actinomycetes</taxon>
        <taxon>Streptosporangiales</taxon>
        <taxon>Streptosporangiaceae</taxon>
        <taxon>Planotetraspora</taxon>
    </lineage>
</organism>
<evidence type="ECO:0000313" key="1">
    <source>
        <dbReference type="EMBL" id="GII26630.1"/>
    </source>
</evidence>
<dbReference type="Proteomes" id="UP000650628">
    <property type="component" value="Unassembled WGS sequence"/>
</dbReference>
<keyword evidence="2" id="KW-1185">Reference proteome</keyword>
<name>A0A8J3X3L6_9ACTN</name>
<proteinExistence type="predicted"/>
<dbReference type="AlphaFoldDB" id="A0A8J3X3L6"/>
<reference evidence="1 2" key="1">
    <citation type="submission" date="2021-01" db="EMBL/GenBank/DDBJ databases">
        <title>Whole genome shotgun sequence of Planotetraspora mira NBRC 15435.</title>
        <authorList>
            <person name="Komaki H."/>
            <person name="Tamura T."/>
        </authorList>
    </citation>
    <scope>NUCLEOTIDE SEQUENCE [LARGE SCALE GENOMIC DNA]</scope>
    <source>
        <strain evidence="1 2">NBRC 15435</strain>
    </source>
</reference>
<accession>A0A8J3X3L6</accession>
<comment type="caution">
    <text evidence="1">The sequence shown here is derived from an EMBL/GenBank/DDBJ whole genome shotgun (WGS) entry which is preliminary data.</text>
</comment>
<protein>
    <submittedName>
        <fullName evidence="1">Uncharacterized protein</fullName>
    </submittedName>
</protein>
<gene>
    <name evidence="1" type="ORF">Pmi06nite_00720</name>
</gene>
<evidence type="ECO:0000313" key="2">
    <source>
        <dbReference type="Proteomes" id="UP000650628"/>
    </source>
</evidence>
<sequence>MTRLLIAEDIGQHRGEAVHRLRVLPVGRHEIGVLKGVERTVRKRMAVQQQQAGTAGGRFTLRHTRSLVSVYDMNPGLFPQEGSL</sequence>